<feature type="region of interest" description="Disordered" evidence="9">
    <location>
        <begin position="496"/>
        <end position="527"/>
    </location>
</feature>
<feature type="region of interest" description="Disordered" evidence="9">
    <location>
        <begin position="21"/>
        <end position="103"/>
    </location>
</feature>
<keyword evidence="12" id="KW-1185">Reference proteome</keyword>
<dbReference type="OrthoDB" id="1738954at2759"/>
<evidence type="ECO:0000313" key="12">
    <source>
        <dbReference type="Proteomes" id="UP000794436"/>
    </source>
</evidence>
<accession>A0A8K1CGI3</accession>
<name>A0A8K1CGI3_PYTOL</name>
<feature type="cross-link" description="Glycyl lysine isopeptide (Lys-Gly) (interchain with G-Cter in SUMO2)" evidence="8">
    <location>
        <position position="370"/>
    </location>
</feature>
<protein>
    <recommendedName>
        <fullName evidence="10">Protein kinase domain-containing protein</fullName>
    </recommendedName>
</protein>
<evidence type="ECO:0000256" key="5">
    <source>
        <dbReference type="ARBA" id="ARBA00022840"/>
    </source>
</evidence>
<keyword evidence="2" id="KW-0808">Transferase</keyword>
<dbReference type="PROSITE" id="PS00108">
    <property type="entry name" value="PROTEIN_KINASE_ST"/>
    <property type="match status" value="1"/>
</dbReference>
<evidence type="ECO:0000256" key="1">
    <source>
        <dbReference type="ARBA" id="ARBA00022527"/>
    </source>
</evidence>
<feature type="binding site" evidence="7">
    <location>
        <begin position="324"/>
        <end position="326"/>
    </location>
    <ligand>
        <name>ATP</name>
        <dbReference type="ChEBI" id="CHEBI:30616"/>
    </ligand>
</feature>
<dbReference type="PANTHER" id="PTHR24350">
    <property type="entry name" value="SERINE/THREONINE-PROTEIN KINASE IAL-RELATED"/>
    <property type="match status" value="1"/>
</dbReference>
<evidence type="ECO:0000256" key="3">
    <source>
        <dbReference type="ARBA" id="ARBA00022741"/>
    </source>
</evidence>
<evidence type="ECO:0000256" key="7">
    <source>
        <dbReference type="PIRSR" id="PIRSR630616-2"/>
    </source>
</evidence>
<dbReference type="AlphaFoldDB" id="A0A8K1CGI3"/>
<dbReference type="SMART" id="SM00220">
    <property type="entry name" value="S_TKc"/>
    <property type="match status" value="1"/>
</dbReference>
<evidence type="ECO:0000256" key="2">
    <source>
        <dbReference type="ARBA" id="ARBA00022679"/>
    </source>
</evidence>
<feature type="region of interest" description="Disordered" evidence="9">
    <location>
        <begin position="198"/>
        <end position="236"/>
    </location>
</feature>
<keyword evidence="1" id="KW-0723">Serine/threonine-protein kinase</keyword>
<comment type="caution">
    <text evidence="11">The sequence shown here is derived from an EMBL/GenBank/DDBJ whole genome shotgun (WGS) entry which is preliminary data.</text>
</comment>
<feature type="compositionally biased region" description="Polar residues" evidence="9">
    <location>
        <begin position="501"/>
        <end position="512"/>
    </location>
</feature>
<evidence type="ECO:0000256" key="9">
    <source>
        <dbReference type="SAM" id="MobiDB-lite"/>
    </source>
</evidence>
<evidence type="ECO:0000256" key="4">
    <source>
        <dbReference type="ARBA" id="ARBA00022777"/>
    </source>
</evidence>
<dbReference type="GO" id="GO:0005524">
    <property type="term" value="F:ATP binding"/>
    <property type="evidence" value="ECO:0007669"/>
    <property type="project" value="UniProtKB-KW"/>
</dbReference>
<proteinExistence type="predicted"/>
<dbReference type="InterPro" id="IPR008271">
    <property type="entry name" value="Ser/Thr_kinase_AS"/>
</dbReference>
<sequence length="527" mass="59700">MTKLQMLPTDSAQRLIAEAAARLRHDQENNNQQPVAMPTPRVVRSLPPRPITVSPRAADKSTERTPLLQPKDTRCPFRRSQSKPERPTSDMGEQAIAAESSQVHHSSNKKLMLLRKFSVAEEDVVICNRVRCGVDPEWFRERHGSSPRYQRSLSVEEARLVATRKRLQRQFSQGTKWMPMQGMKGVDEYEDDAVRSLPQKIPSPRKPTSLRIEVPEYDEEPEDNGPKYSKSRTQLTPREKAMHGRYLIRESFANGSYGKVCAGEAVASHEEVAVKIIPKQVLISPEEKQSVIREQVIHKSLNHPHIIKLIDVFEDEGAHYFILERADNGSLSAIMTYKGMPEDQCRNVFRQLLQALEYLHLNNIVHHDIKPHNILLHKGDAIKLCDFGASRAFNTDQSSLPFAGVFGTPGYIAPELLLGENAYGPAIDMFSAGILLFEMVFGYTPFYPPSACTYQQLEFPNNVTASPQVKHMISRLLDKDPIDRMTAAQALKHSWIRQKHSAPNSPTGTPVTSPRHASRRYDRRYST</sequence>
<dbReference type="GO" id="GO:0004674">
    <property type="term" value="F:protein serine/threonine kinase activity"/>
    <property type="evidence" value="ECO:0007669"/>
    <property type="project" value="UniProtKB-KW"/>
</dbReference>
<dbReference type="Pfam" id="PF00069">
    <property type="entry name" value="Pkinase"/>
    <property type="match status" value="1"/>
</dbReference>
<dbReference type="Proteomes" id="UP000794436">
    <property type="component" value="Unassembled WGS sequence"/>
</dbReference>
<evidence type="ECO:0000256" key="8">
    <source>
        <dbReference type="PIRSR" id="PIRSR630616-3"/>
    </source>
</evidence>
<feature type="binding site" evidence="7">
    <location>
        <position position="275"/>
    </location>
    <ligand>
        <name>ATP</name>
        <dbReference type="ChEBI" id="CHEBI:30616"/>
    </ligand>
</feature>
<dbReference type="InterPro" id="IPR030616">
    <property type="entry name" value="Aur-like"/>
</dbReference>
<keyword evidence="4" id="KW-0418">Kinase</keyword>
<dbReference type="FunFam" id="1.10.510.10:FF:000571">
    <property type="entry name" value="Maternal embryonic leucine zipper kinase"/>
    <property type="match status" value="1"/>
</dbReference>
<dbReference type="Gene3D" id="1.10.510.10">
    <property type="entry name" value="Transferase(Phosphotransferase) domain 1"/>
    <property type="match status" value="1"/>
</dbReference>
<reference evidence="11" key="1">
    <citation type="submission" date="2019-03" db="EMBL/GenBank/DDBJ databases">
        <title>Long read genome sequence of the mycoparasitic Pythium oligandrum ATCC 38472 isolated from sugarbeet rhizosphere.</title>
        <authorList>
            <person name="Gaulin E."/>
        </authorList>
    </citation>
    <scope>NUCLEOTIDE SEQUENCE</scope>
    <source>
        <strain evidence="11">ATCC 38472_TT</strain>
    </source>
</reference>
<feature type="active site" description="Proton acceptor" evidence="6">
    <location>
        <position position="368"/>
    </location>
</feature>
<dbReference type="EMBL" id="SPLM01000074">
    <property type="protein sequence ID" value="TMW62396.1"/>
    <property type="molecule type" value="Genomic_DNA"/>
</dbReference>
<keyword evidence="5 7" id="KW-0067">ATP-binding</keyword>
<organism evidence="11 12">
    <name type="scientific">Pythium oligandrum</name>
    <name type="common">Mycoparasitic fungus</name>
    <dbReference type="NCBI Taxonomy" id="41045"/>
    <lineage>
        <taxon>Eukaryota</taxon>
        <taxon>Sar</taxon>
        <taxon>Stramenopiles</taxon>
        <taxon>Oomycota</taxon>
        <taxon>Peronosporomycetes</taxon>
        <taxon>Pythiales</taxon>
        <taxon>Pythiaceae</taxon>
        <taxon>Pythium</taxon>
    </lineage>
</organism>
<feature type="domain" description="Protein kinase" evidence="10">
    <location>
        <begin position="246"/>
        <end position="496"/>
    </location>
</feature>
<dbReference type="InterPro" id="IPR000719">
    <property type="entry name" value="Prot_kinase_dom"/>
</dbReference>
<keyword evidence="3 7" id="KW-0547">Nucleotide-binding</keyword>
<dbReference type="SUPFAM" id="SSF56112">
    <property type="entry name" value="Protein kinase-like (PK-like)"/>
    <property type="match status" value="1"/>
</dbReference>
<evidence type="ECO:0000313" key="11">
    <source>
        <dbReference type="EMBL" id="TMW62396.1"/>
    </source>
</evidence>
<evidence type="ECO:0000259" key="10">
    <source>
        <dbReference type="PROSITE" id="PS50011"/>
    </source>
</evidence>
<dbReference type="InterPro" id="IPR011009">
    <property type="entry name" value="Kinase-like_dom_sf"/>
</dbReference>
<dbReference type="PROSITE" id="PS50011">
    <property type="entry name" value="PROTEIN_KINASE_DOM"/>
    <property type="match status" value="1"/>
</dbReference>
<gene>
    <name evidence="11" type="ORF">Poli38472_009889</name>
</gene>
<feature type="binding site" evidence="7">
    <location>
        <position position="386"/>
    </location>
    <ligand>
        <name>ATP</name>
        <dbReference type="ChEBI" id="CHEBI:30616"/>
    </ligand>
</feature>
<evidence type="ECO:0000256" key="6">
    <source>
        <dbReference type="PIRSR" id="PIRSR630616-1"/>
    </source>
</evidence>